<comment type="caution">
    <text evidence="2">The sequence shown here is derived from an EMBL/GenBank/DDBJ whole genome shotgun (WGS) entry which is preliminary data.</text>
</comment>
<proteinExistence type="predicted"/>
<evidence type="ECO:0000313" key="2">
    <source>
        <dbReference type="EMBL" id="KAH3834245.1"/>
    </source>
</evidence>
<dbReference type="EMBL" id="JAIWYP010000004">
    <property type="protein sequence ID" value="KAH3834245.1"/>
    <property type="molecule type" value="Genomic_DNA"/>
</dbReference>
<organism evidence="2 3">
    <name type="scientific">Dreissena polymorpha</name>
    <name type="common">Zebra mussel</name>
    <name type="synonym">Mytilus polymorpha</name>
    <dbReference type="NCBI Taxonomy" id="45954"/>
    <lineage>
        <taxon>Eukaryota</taxon>
        <taxon>Metazoa</taxon>
        <taxon>Spiralia</taxon>
        <taxon>Lophotrochozoa</taxon>
        <taxon>Mollusca</taxon>
        <taxon>Bivalvia</taxon>
        <taxon>Autobranchia</taxon>
        <taxon>Heteroconchia</taxon>
        <taxon>Euheterodonta</taxon>
        <taxon>Imparidentia</taxon>
        <taxon>Neoheterodontei</taxon>
        <taxon>Myida</taxon>
        <taxon>Dreissenoidea</taxon>
        <taxon>Dreissenidae</taxon>
        <taxon>Dreissena</taxon>
    </lineage>
</organism>
<dbReference type="Proteomes" id="UP000828390">
    <property type="component" value="Unassembled WGS sequence"/>
</dbReference>
<gene>
    <name evidence="2" type="ORF">DPMN_107565</name>
</gene>
<reference evidence="2" key="2">
    <citation type="submission" date="2020-11" db="EMBL/GenBank/DDBJ databases">
        <authorList>
            <person name="McCartney M.A."/>
            <person name="Auch B."/>
            <person name="Kono T."/>
            <person name="Mallez S."/>
            <person name="Becker A."/>
            <person name="Gohl D.M."/>
            <person name="Silverstein K.A.T."/>
            <person name="Koren S."/>
            <person name="Bechman K.B."/>
            <person name="Herman A."/>
            <person name="Abrahante J.E."/>
            <person name="Garbe J."/>
        </authorList>
    </citation>
    <scope>NUCLEOTIDE SEQUENCE</scope>
    <source>
        <strain evidence="2">Duluth1</strain>
        <tissue evidence="2">Whole animal</tissue>
    </source>
</reference>
<evidence type="ECO:0000313" key="3">
    <source>
        <dbReference type="Proteomes" id="UP000828390"/>
    </source>
</evidence>
<name>A0A9D4K6Y4_DREPO</name>
<evidence type="ECO:0000256" key="1">
    <source>
        <dbReference type="SAM" id="MobiDB-lite"/>
    </source>
</evidence>
<feature type="region of interest" description="Disordered" evidence="1">
    <location>
        <begin position="34"/>
        <end position="57"/>
    </location>
</feature>
<accession>A0A9D4K6Y4</accession>
<keyword evidence="3" id="KW-1185">Reference proteome</keyword>
<dbReference type="AlphaFoldDB" id="A0A9D4K6Y4"/>
<protein>
    <submittedName>
        <fullName evidence="2">Uncharacterized protein</fullName>
    </submittedName>
</protein>
<sequence length="57" mass="6210">MALLVSVSRREELLETKITAVEYIERQMEKREGHEAALGGARGENTDIGRAGLPPGC</sequence>
<reference evidence="2" key="1">
    <citation type="journal article" date="2019" name="bioRxiv">
        <title>The Genome of the Zebra Mussel, Dreissena polymorpha: A Resource for Invasive Species Research.</title>
        <authorList>
            <person name="McCartney M.A."/>
            <person name="Auch B."/>
            <person name="Kono T."/>
            <person name="Mallez S."/>
            <person name="Zhang Y."/>
            <person name="Obille A."/>
            <person name="Becker A."/>
            <person name="Abrahante J.E."/>
            <person name="Garbe J."/>
            <person name="Badalamenti J.P."/>
            <person name="Herman A."/>
            <person name="Mangelson H."/>
            <person name="Liachko I."/>
            <person name="Sullivan S."/>
            <person name="Sone E.D."/>
            <person name="Koren S."/>
            <person name="Silverstein K.A.T."/>
            <person name="Beckman K.B."/>
            <person name="Gohl D.M."/>
        </authorList>
    </citation>
    <scope>NUCLEOTIDE SEQUENCE</scope>
    <source>
        <strain evidence="2">Duluth1</strain>
        <tissue evidence="2">Whole animal</tissue>
    </source>
</reference>